<dbReference type="Pfam" id="PF01363">
    <property type="entry name" value="FYVE"/>
    <property type="match status" value="1"/>
</dbReference>
<dbReference type="InterPro" id="IPR021565">
    <property type="entry name" value="Rbsn_Rab-bd"/>
</dbReference>
<organism evidence="8 9">
    <name type="scientific">Leptosia nina</name>
    <dbReference type="NCBI Taxonomy" id="320188"/>
    <lineage>
        <taxon>Eukaryota</taxon>
        <taxon>Metazoa</taxon>
        <taxon>Ecdysozoa</taxon>
        <taxon>Arthropoda</taxon>
        <taxon>Hexapoda</taxon>
        <taxon>Insecta</taxon>
        <taxon>Pterygota</taxon>
        <taxon>Neoptera</taxon>
        <taxon>Endopterygota</taxon>
        <taxon>Lepidoptera</taxon>
        <taxon>Glossata</taxon>
        <taxon>Ditrysia</taxon>
        <taxon>Papilionoidea</taxon>
        <taxon>Pieridae</taxon>
        <taxon>Pierinae</taxon>
        <taxon>Leptosia</taxon>
    </lineage>
</organism>
<dbReference type="Pfam" id="PF11464">
    <property type="entry name" value="Rbsn"/>
    <property type="match status" value="1"/>
</dbReference>
<keyword evidence="9" id="KW-1185">Reference proteome</keyword>
<dbReference type="PROSITE" id="PS00028">
    <property type="entry name" value="ZINC_FINGER_C2H2_1"/>
    <property type="match status" value="1"/>
</dbReference>
<reference evidence="8 9" key="1">
    <citation type="submission" date="2023-11" db="EMBL/GenBank/DDBJ databases">
        <authorList>
            <person name="Okamura Y."/>
        </authorList>
    </citation>
    <scope>NUCLEOTIDE SEQUENCE [LARGE SCALE GENOMIC DNA]</scope>
</reference>
<dbReference type="CDD" id="cd15716">
    <property type="entry name" value="FYVE_RBNS5"/>
    <property type="match status" value="1"/>
</dbReference>
<feature type="coiled-coil region" evidence="5">
    <location>
        <begin position="407"/>
        <end position="434"/>
    </location>
</feature>
<dbReference type="PANTHER" id="PTHR13510">
    <property type="entry name" value="FYVE-FINGER-CONTAINING RAB5 EFFECTOR PROTEIN RABENOSYN-5-RELATED"/>
    <property type="match status" value="1"/>
</dbReference>
<dbReference type="Gene3D" id="4.10.860.20">
    <property type="entry name" value="Rabenosyn, Rab binding domain"/>
    <property type="match status" value="1"/>
</dbReference>
<evidence type="ECO:0000256" key="1">
    <source>
        <dbReference type="ARBA" id="ARBA00022723"/>
    </source>
</evidence>
<dbReference type="InterPro" id="IPR036531">
    <property type="entry name" value="Rbsn_Rab-bd_sf"/>
</dbReference>
<evidence type="ECO:0000256" key="5">
    <source>
        <dbReference type="SAM" id="Coils"/>
    </source>
</evidence>
<keyword evidence="1" id="KW-0479">Metal-binding</keyword>
<evidence type="ECO:0000256" key="4">
    <source>
        <dbReference type="PROSITE-ProRule" id="PRU00091"/>
    </source>
</evidence>
<dbReference type="PROSITE" id="PS50178">
    <property type="entry name" value="ZF_FYVE"/>
    <property type="match status" value="1"/>
</dbReference>
<dbReference type="InterPro" id="IPR013087">
    <property type="entry name" value="Znf_C2H2_type"/>
</dbReference>
<evidence type="ECO:0000313" key="9">
    <source>
        <dbReference type="Proteomes" id="UP001497472"/>
    </source>
</evidence>
<evidence type="ECO:0000256" key="6">
    <source>
        <dbReference type="SAM" id="MobiDB-lite"/>
    </source>
</evidence>
<keyword evidence="3" id="KW-0862">Zinc</keyword>
<name>A0AAV1J7Z9_9NEOP</name>
<accession>A0AAV1J7Z9</accession>
<dbReference type="InterPro" id="IPR011011">
    <property type="entry name" value="Znf_FYVE_PHD"/>
</dbReference>
<dbReference type="EMBL" id="CAVLEF010000006">
    <property type="protein sequence ID" value="CAK1545128.1"/>
    <property type="molecule type" value="Genomic_DNA"/>
</dbReference>
<feature type="compositionally biased region" description="Basic and acidic residues" evidence="6">
    <location>
        <begin position="364"/>
        <end position="375"/>
    </location>
</feature>
<evidence type="ECO:0000313" key="8">
    <source>
        <dbReference type="EMBL" id="CAK1545128.1"/>
    </source>
</evidence>
<evidence type="ECO:0000256" key="3">
    <source>
        <dbReference type="ARBA" id="ARBA00022833"/>
    </source>
</evidence>
<dbReference type="GO" id="GO:0008270">
    <property type="term" value="F:zinc ion binding"/>
    <property type="evidence" value="ECO:0007669"/>
    <property type="project" value="UniProtKB-KW"/>
</dbReference>
<protein>
    <recommendedName>
        <fullName evidence="7">FYVE-type domain-containing protein</fullName>
    </recommendedName>
</protein>
<comment type="caution">
    <text evidence="8">The sequence shown here is derived from an EMBL/GenBank/DDBJ whole genome shotgun (WGS) entry which is preliminary data.</text>
</comment>
<sequence>MAAANDDEILEGFLCPICKADLKSATQLTSHFESQHEEEQDLLRSLKDIFGKAKKIILNADESELKETFDRALRLNTQDTFYVEEEQTVGVCRSSSEYFRAVRSARLERYATETNKLLIRLDKLVCNMPTEPSQRKQHEQEVVPWLDGSSVKLCPNCAKPFSLTRRKHHCRLCGSILCHDCSLFLDLNIAKAIVDPSAPQPQPSQEVTEKTGLRLCEHCYNLVELRKQMQESRNAKTALMTSYEQMQSLMDQARPSVAMYEKMCQSLFDGETTYNLQDVNAMRGKIGKLAEGIDLLSKQIVTFAGEPGTRQAKLQNSIRQAAVNYIKEELLSLRKLPTESRIEEVRKERYERAQRQVELERRRVEKEREWKEGEGSRNGGASIQHDDDNPLLEQMNIIRGYIRDARKELRFEEVAILEANLKELKKEYQLQMLSNKT</sequence>
<dbReference type="SUPFAM" id="SSF57903">
    <property type="entry name" value="FYVE/PHD zinc finger"/>
    <property type="match status" value="1"/>
</dbReference>
<dbReference type="InterPro" id="IPR052727">
    <property type="entry name" value="Rab4/Rab5_effector"/>
</dbReference>
<keyword evidence="5" id="KW-0175">Coiled coil</keyword>
<feature type="region of interest" description="Disordered" evidence="6">
    <location>
        <begin position="364"/>
        <end position="388"/>
    </location>
</feature>
<proteinExistence type="predicted"/>
<dbReference type="PANTHER" id="PTHR13510:SF44">
    <property type="entry name" value="RABENOSYN-5"/>
    <property type="match status" value="1"/>
</dbReference>
<evidence type="ECO:0000256" key="2">
    <source>
        <dbReference type="ARBA" id="ARBA00022771"/>
    </source>
</evidence>
<gene>
    <name evidence="8" type="ORF">LNINA_LOCUS4814</name>
</gene>
<feature type="domain" description="FYVE-type" evidence="7">
    <location>
        <begin position="148"/>
        <end position="224"/>
    </location>
</feature>
<keyword evidence="2 4" id="KW-0863">Zinc-finger</keyword>
<dbReference type="InterPro" id="IPR000306">
    <property type="entry name" value="Znf_FYVE"/>
</dbReference>
<dbReference type="InterPro" id="IPR017455">
    <property type="entry name" value="Znf_FYVE-rel"/>
</dbReference>
<evidence type="ECO:0000259" key="7">
    <source>
        <dbReference type="PROSITE" id="PS50178"/>
    </source>
</evidence>
<dbReference type="SUPFAM" id="SSF140125">
    <property type="entry name" value="Rabenosyn-5 Rab-binding domain-like"/>
    <property type="match status" value="1"/>
</dbReference>
<dbReference type="Proteomes" id="UP001497472">
    <property type="component" value="Unassembled WGS sequence"/>
</dbReference>
<dbReference type="InterPro" id="IPR013083">
    <property type="entry name" value="Znf_RING/FYVE/PHD"/>
</dbReference>
<dbReference type="SMART" id="SM00064">
    <property type="entry name" value="FYVE"/>
    <property type="match status" value="1"/>
</dbReference>
<dbReference type="Gene3D" id="3.30.40.10">
    <property type="entry name" value="Zinc/RING finger domain, C3HC4 (zinc finger)"/>
    <property type="match status" value="1"/>
</dbReference>
<dbReference type="AlphaFoldDB" id="A0AAV1J7Z9"/>